<accession>D1AN65</accession>
<dbReference type="RefSeq" id="WP_012862263.1">
    <property type="nucleotide sequence ID" value="NC_013517.1"/>
</dbReference>
<organism evidence="1 2">
    <name type="scientific">Sebaldella termitidis (strain ATCC 33386 / NCTC 11300)</name>
    <dbReference type="NCBI Taxonomy" id="526218"/>
    <lineage>
        <taxon>Bacteria</taxon>
        <taxon>Fusobacteriati</taxon>
        <taxon>Fusobacteriota</taxon>
        <taxon>Fusobacteriia</taxon>
        <taxon>Fusobacteriales</taxon>
        <taxon>Leptotrichiaceae</taxon>
        <taxon>Sebaldella</taxon>
    </lineage>
</organism>
<dbReference type="HOGENOM" id="CLU_1609646_0_0_0"/>
<keyword evidence="2" id="KW-1185">Reference proteome</keyword>
<reference evidence="2" key="1">
    <citation type="submission" date="2009-09" db="EMBL/GenBank/DDBJ databases">
        <title>The complete chromosome of Sebaldella termitidis ATCC 33386.</title>
        <authorList>
            <consortium name="US DOE Joint Genome Institute (JGI-PGF)"/>
            <person name="Lucas S."/>
            <person name="Copeland A."/>
            <person name="Lapidus A."/>
            <person name="Glavina del Rio T."/>
            <person name="Dalin E."/>
            <person name="Tice H."/>
            <person name="Bruce D."/>
            <person name="Goodwin L."/>
            <person name="Pitluck S."/>
            <person name="Kyrpides N."/>
            <person name="Mavromatis K."/>
            <person name="Ivanova N."/>
            <person name="Mikhailova N."/>
            <person name="Sims D."/>
            <person name="Meincke L."/>
            <person name="Brettin T."/>
            <person name="Detter J.C."/>
            <person name="Han C."/>
            <person name="Larimer F."/>
            <person name="Land M."/>
            <person name="Hauser L."/>
            <person name="Markowitz V."/>
            <person name="Cheng J.F."/>
            <person name="Hugenholtz P."/>
            <person name="Woyke T."/>
            <person name="Wu D."/>
            <person name="Eisen J.A."/>
        </authorList>
    </citation>
    <scope>NUCLEOTIDE SEQUENCE [LARGE SCALE GENOMIC DNA]</scope>
    <source>
        <strain evidence="2">ATCC 33386 / NCTC 11300</strain>
    </source>
</reference>
<name>D1AN65_SEBTE</name>
<dbReference type="STRING" id="526218.Sterm_2825"/>
<proteinExistence type="predicted"/>
<dbReference type="EMBL" id="CP001739">
    <property type="protein sequence ID" value="ACZ09669.1"/>
    <property type="molecule type" value="Genomic_DNA"/>
</dbReference>
<evidence type="ECO:0000313" key="2">
    <source>
        <dbReference type="Proteomes" id="UP000000845"/>
    </source>
</evidence>
<dbReference type="KEGG" id="str:Sterm_2825"/>
<dbReference type="Proteomes" id="UP000000845">
    <property type="component" value="Chromosome"/>
</dbReference>
<sequence>MALQDLLTEVQNLTYTCEGVWNGVLFWVMPTTFEYPFEFSEKKLSTKSTFTDHITKGIERYPMVIRFDGIGYYQRYTMFKQMANEKQIGVLFVRKYTQAYPYVGIASLKEIISEFDFHIDVEVEFRQLKTGDVIISGANAENTTENGSIFTQAKTFLKDLTGWFD</sequence>
<reference evidence="1 2" key="2">
    <citation type="journal article" date="2010" name="Stand. Genomic Sci.">
        <title>Complete genome sequence of Sebaldella termitidis type strain (NCTC 11300).</title>
        <authorList>
            <person name="Harmon-Smith M."/>
            <person name="Celia L."/>
            <person name="Chertkov O."/>
            <person name="Lapidus A."/>
            <person name="Copeland A."/>
            <person name="Glavina Del Rio T."/>
            <person name="Nolan M."/>
            <person name="Lucas S."/>
            <person name="Tice H."/>
            <person name="Cheng J.F."/>
            <person name="Han C."/>
            <person name="Detter J.C."/>
            <person name="Bruce D."/>
            <person name="Goodwin L."/>
            <person name="Pitluck S."/>
            <person name="Pati A."/>
            <person name="Liolios K."/>
            <person name="Ivanova N."/>
            <person name="Mavromatis K."/>
            <person name="Mikhailova N."/>
            <person name="Chen A."/>
            <person name="Palaniappan K."/>
            <person name="Land M."/>
            <person name="Hauser L."/>
            <person name="Chang Y.J."/>
            <person name="Jeffries C.D."/>
            <person name="Brettin T."/>
            <person name="Goker M."/>
            <person name="Beck B."/>
            <person name="Bristow J."/>
            <person name="Eisen J.A."/>
            <person name="Markowitz V."/>
            <person name="Hugenholtz P."/>
            <person name="Kyrpides N.C."/>
            <person name="Klenk H.P."/>
            <person name="Chen F."/>
        </authorList>
    </citation>
    <scope>NUCLEOTIDE SEQUENCE [LARGE SCALE GENOMIC DNA]</scope>
    <source>
        <strain evidence="2">ATCC 33386 / NCTC 11300</strain>
    </source>
</reference>
<protein>
    <submittedName>
        <fullName evidence="1">Uncharacterized protein</fullName>
    </submittedName>
</protein>
<evidence type="ECO:0000313" key="1">
    <source>
        <dbReference type="EMBL" id="ACZ09669.1"/>
    </source>
</evidence>
<dbReference type="AlphaFoldDB" id="D1AN65"/>
<gene>
    <name evidence="1" type="ordered locus">Sterm_2825</name>
</gene>